<dbReference type="PANTHER" id="PTHR13906:SF14">
    <property type="entry name" value="LYSOPHOSPHOLIPID ACYLTRANSFERASE 5"/>
    <property type="match status" value="1"/>
</dbReference>
<keyword evidence="11 19" id="KW-0472">Membrane</keyword>
<evidence type="ECO:0000256" key="18">
    <source>
        <dbReference type="ARBA" id="ARBA00039721"/>
    </source>
</evidence>
<dbReference type="AlphaFoldDB" id="A0A8J2MK96"/>
<keyword evidence="8" id="KW-0256">Endoplasmic reticulum</keyword>
<dbReference type="Proteomes" id="UP000786811">
    <property type="component" value="Unassembled WGS sequence"/>
</dbReference>
<dbReference type="GO" id="GO:0006656">
    <property type="term" value="P:phosphatidylcholine biosynthetic process"/>
    <property type="evidence" value="ECO:0007669"/>
    <property type="project" value="TreeGrafter"/>
</dbReference>
<sequence length="467" mass="53734">MSGNQDYSGLFGTLAHTLGCTMPAIRLLVSIFLGFPFAYIHRRFFINKSPELQHIFFILCGTFLGAWNFGWNVGHSALALSATYLILRLFGGSTLSIILTFVFNMGYLSYGYWVTTTDGYDIKWTMPHCVLTLRLIGIAFNLSDGRKDESKLSAYQKKECLKALPSFLEIAAFVYFPGSFLVGPQFTVKRYQNYVSGVFIKESGGGSDHIEAGFTRTMQGFLYLFFYQLGTYIISDQYMISKLDTHNYISRLLLLGLWGRVNLYKYICCWLLSEGVCITFGISYNGKDENGSTKWDGCKNVDLKRFENATEFSHYIQSFNMNTNEWCSEYVYKRLKFMGSRFASQFLTLVFLAIWHGFHSGYYVTFFNEFIIMYFERDIASALKKNQSIQATANHPLGGILIWIILKLYTLVFMGYAFIPFHLLSYTRYLKIYSSVYWIGSIIFLSYPFLAPFIKPLISGRRRAHVD</sequence>
<evidence type="ECO:0000256" key="2">
    <source>
        <dbReference type="ARBA" id="ARBA00004240"/>
    </source>
</evidence>
<evidence type="ECO:0000256" key="8">
    <source>
        <dbReference type="ARBA" id="ARBA00022824"/>
    </source>
</evidence>
<evidence type="ECO:0000256" key="13">
    <source>
        <dbReference type="ARBA" id="ARBA00023264"/>
    </source>
</evidence>
<feature type="transmembrane region" description="Helical" evidence="19">
    <location>
        <begin position="436"/>
        <end position="454"/>
    </location>
</feature>
<accession>A0A8J2MK96</accession>
<keyword evidence="5" id="KW-0444">Lipid biosynthesis</keyword>
<comment type="similarity">
    <text evidence="4">Belongs to the membrane-bound acyltransferase family.</text>
</comment>
<evidence type="ECO:0000256" key="1">
    <source>
        <dbReference type="ARBA" id="ARBA00004141"/>
    </source>
</evidence>
<protein>
    <recommendedName>
        <fullName evidence="18">Lysophospholipid acyltransferase 5</fullName>
        <ecNumber evidence="16">2.3.1.23</ecNumber>
        <ecNumber evidence="17">2.3.1.n6</ecNumber>
    </recommendedName>
</protein>
<keyword evidence="6" id="KW-0808">Transferase</keyword>
<evidence type="ECO:0000256" key="9">
    <source>
        <dbReference type="ARBA" id="ARBA00022989"/>
    </source>
</evidence>
<keyword evidence="7 19" id="KW-0812">Transmembrane</keyword>
<keyword evidence="13" id="KW-1208">Phospholipid metabolism</keyword>
<evidence type="ECO:0000256" key="19">
    <source>
        <dbReference type="SAM" id="Phobius"/>
    </source>
</evidence>
<evidence type="ECO:0000256" key="15">
    <source>
        <dbReference type="ARBA" id="ARBA00025707"/>
    </source>
</evidence>
<comment type="subcellular location">
    <subcellularLocation>
        <location evidence="2">Endoplasmic reticulum</location>
    </subcellularLocation>
    <subcellularLocation>
        <location evidence="1">Membrane</location>
        <topology evidence="1">Multi-pass membrane protein</topology>
    </subcellularLocation>
</comment>
<dbReference type="EC" id="2.3.1.n6" evidence="17"/>
<evidence type="ECO:0000256" key="16">
    <source>
        <dbReference type="ARBA" id="ARBA00026120"/>
    </source>
</evidence>
<evidence type="ECO:0000256" key="12">
    <source>
        <dbReference type="ARBA" id="ARBA00023209"/>
    </source>
</evidence>
<dbReference type="InterPro" id="IPR049941">
    <property type="entry name" value="LPLAT_7/PORCN-like"/>
</dbReference>
<evidence type="ECO:0000256" key="11">
    <source>
        <dbReference type="ARBA" id="ARBA00023136"/>
    </source>
</evidence>
<comment type="caution">
    <text evidence="20">The sequence shown here is derived from an EMBL/GenBank/DDBJ whole genome shotgun (WGS) entry which is preliminary data.</text>
</comment>
<evidence type="ECO:0000256" key="7">
    <source>
        <dbReference type="ARBA" id="ARBA00022692"/>
    </source>
</evidence>
<dbReference type="EMBL" id="CAJNRD030001120">
    <property type="protein sequence ID" value="CAG5092051.1"/>
    <property type="molecule type" value="Genomic_DNA"/>
</dbReference>
<feature type="transmembrane region" description="Helical" evidence="19">
    <location>
        <begin position="400"/>
        <end position="424"/>
    </location>
</feature>
<feature type="transmembrane region" description="Helical" evidence="19">
    <location>
        <begin position="221"/>
        <end position="240"/>
    </location>
</feature>
<gene>
    <name evidence="20" type="ORF">HICCMSTLAB_LOCUS5882</name>
</gene>
<keyword evidence="10" id="KW-0443">Lipid metabolism</keyword>
<comment type="pathway">
    <text evidence="15">Phospholipid metabolism.</text>
</comment>
<dbReference type="GO" id="GO:0005783">
    <property type="term" value="C:endoplasmic reticulum"/>
    <property type="evidence" value="ECO:0007669"/>
    <property type="project" value="UniProtKB-SubCell"/>
</dbReference>
<evidence type="ECO:0000256" key="3">
    <source>
        <dbReference type="ARBA" id="ARBA00005074"/>
    </source>
</evidence>
<dbReference type="InterPro" id="IPR004299">
    <property type="entry name" value="MBOAT_fam"/>
</dbReference>
<feature type="transmembrane region" description="Helical" evidence="19">
    <location>
        <begin position="163"/>
        <end position="182"/>
    </location>
</feature>
<feature type="transmembrane region" description="Helical" evidence="19">
    <location>
        <begin position="342"/>
        <end position="358"/>
    </location>
</feature>
<keyword evidence="14 20" id="KW-0012">Acyltransferase</keyword>
<keyword evidence="12" id="KW-0594">Phospholipid biosynthesis</keyword>
<comment type="pathway">
    <text evidence="3">Lipid metabolism; phospholipid metabolism.</text>
</comment>
<dbReference type="GO" id="GO:0047184">
    <property type="term" value="F:1-acylglycerophosphocholine O-acyltransferase activity"/>
    <property type="evidence" value="ECO:0007669"/>
    <property type="project" value="UniProtKB-EC"/>
</dbReference>
<proteinExistence type="inferred from homology"/>
<organism evidence="20 21">
    <name type="scientific">Cotesia congregata</name>
    <name type="common">Parasitoid wasp</name>
    <name type="synonym">Apanteles congregatus</name>
    <dbReference type="NCBI Taxonomy" id="51543"/>
    <lineage>
        <taxon>Eukaryota</taxon>
        <taxon>Metazoa</taxon>
        <taxon>Ecdysozoa</taxon>
        <taxon>Arthropoda</taxon>
        <taxon>Hexapoda</taxon>
        <taxon>Insecta</taxon>
        <taxon>Pterygota</taxon>
        <taxon>Neoptera</taxon>
        <taxon>Endopterygota</taxon>
        <taxon>Hymenoptera</taxon>
        <taxon>Apocrita</taxon>
        <taxon>Ichneumonoidea</taxon>
        <taxon>Braconidae</taxon>
        <taxon>Microgastrinae</taxon>
        <taxon>Cotesia</taxon>
    </lineage>
</organism>
<feature type="transmembrane region" description="Helical" evidence="19">
    <location>
        <begin position="14"/>
        <end position="40"/>
    </location>
</feature>
<reference evidence="20" key="1">
    <citation type="submission" date="2021-04" db="EMBL/GenBank/DDBJ databases">
        <authorList>
            <person name="Chebbi M.A.C M."/>
        </authorList>
    </citation>
    <scope>NUCLEOTIDE SEQUENCE</scope>
</reference>
<dbReference type="EC" id="2.3.1.23" evidence="16"/>
<keyword evidence="21" id="KW-1185">Reference proteome</keyword>
<evidence type="ECO:0000256" key="10">
    <source>
        <dbReference type="ARBA" id="ARBA00023098"/>
    </source>
</evidence>
<evidence type="ECO:0000256" key="4">
    <source>
        <dbReference type="ARBA" id="ARBA00010323"/>
    </source>
</evidence>
<feature type="transmembrane region" description="Helical" evidence="19">
    <location>
        <begin position="52"/>
        <end position="70"/>
    </location>
</feature>
<evidence type="ECO:0000256" key="5">
    <source>
        <dbReference type="ARBA" id="ARBA00022516"/>
    </source>
</evidence>
<dbReference type="GO" id="GO:0016020">
    <property type="term" value="C:membrane"/>
    <property type="evidence" value="ECO:0007669"/>
    <property type="project" value="UniProtKB-SubCell"/>
</dbReference>
<dbReference type="OrthoDB" id="5974730at2759"/>
<dbReference type="GO" id="GO:0030258">
    <property type="term" value="P:lipid modification"/>
    <property type="evidence" value="ECO:0007669"/>
    <property type="project" value="TreeGrafter"/>
</dbReference>
<dbReference type="PANTHER" id="PTHR13906">
    <property type="entry name" value="PORCUPINE"/>
    <property type="match status" value="1"/>
</dbReference>
<name>A0A8J2MK96_COTCN</name>
<evidence type="ECO:0000256" key="17">
    <source>
        <dbReference type="ARBA" id="ARBA00038923"/>
    </source>
</evidence>
<dbReference type="GO" id="GO:0071617">
    <property type="term" value="F:lysophospholipid acyltransferase activity"/>
    <property type="evidence" value="ECO:0007669"/>
    <property type="project" value="TreeGrafter"/>
</dbReference>
<dbReference type="Pfam" id="PF03062">
    <property type="entry name" value="MBOAT"/>
    <property type="match status" value="1"/>
</dbReference>
<evidence type="ECO:0000256" key="6">
    <source>
        <dbReference type="ARBA" id="ARBA00022679"/>
    </source>
</evidence>
<keyword evidence="9 19" id="KW-1133">Transmembrane helix</keyword>
<evidence type="ECO:0000313" key="21">
    <source>
        <dbReference type="Proteomes" id="UP000786811"/>
    </source>
</evidence>
<feature type="transmembrane region" description="Helical" evidence="19">
    <location>
        <begin position="82"/>
        <end position="103"/>
    </location>
</feature>
<evidence type="ECO:0000256" key="14">
    <source>
        <dbReference type="ARBA" id="ARBA00023315"/>
    </source>
</evidence>
<evidence type="ECO:0000313" key="20">
    <source>
        <dbReference type="EMBL" id="CAG5092051.1"/>
    </source>
</evidence>